<feature type="region of interest" description="Disordered" evidence="1">
    <location>
        <begin position="75"/>
        <end position="120"/>
    </location>
</feature>
<evidence type="ECO:0000256" key="1">
    <source>
        <dbReference type="SAM" id="MobiDB-lite"/>
    </source>
</evidence>
<evidence type="ECO:0000313" key="2">
    <source>
        <dbReference type="EMBL" id="SFS15679.1"/>
    </source>
</evidence>
<organism evidence="2 3">
    <name type="scientific">Agrococcus baldri</name>
    <dbReference type="NCBI Taxonomy" id="153730"/>
    <lineage>
        <taxon>Bacteria</taxon>
        <taxon>Bacillati</taxon>
        <taxon>Actinomycetota</taxon>
        <taxon>Actinomycetes</taxon>
        <taxon>Micrococcales</taxon>
        <taxon>Microbacteriaceae</taxon>
        <taxon>Agrococcus</taxon>
    </lineage>
</organism>
<gene>
    <name evidence="2" type="ORF">SAMN04487783_2101</name>
</gene>
<reference evidence="2 3" key="1">
    <citation type="submission" date="2016-10" db="EMBL/GenBank/DDBJ databases">
        <authorList>
            <person name="Varghese N."/>
            <person name="Submissions S."/>
        </authorList>
    </citation>
    <scope>NUCLEOTIDE SEQUENCE [LARGE SCALE GENOMIC DNA]</scope>
    <source>
        <strain evidence="2 3">IAM 15147</strain>
    </source>
</reference>
<comment type="caution">
    <text evidence="2">The sequence shown here is derived from an EMBL/GenBank/DDBJ whole genome shotgun (WGS) entry which is preliminary data.</text>
</comment>
<name>A0AA94HNY6_9MICO</name>
<sequence length="167" mass="18674">MTITKDTPVTAGTEAQRALERLIRTGTVNLTLPKPPRFLFDWLDLVDYQDGDTQHRRTLATDALERERLHRWGMKPANAVESTPAPVAAPQPPAQTVEQPQERERTSGTPERLPTPFQRARPGTPYVPCAAECGALLRRPRASVAYCHGCGRRRPKPKSTDIEWSTP</sequence>
<dbReference type="AlphaFoldDB" id="A0AA94HNY6"/>
<keyword evidence="3" id="KW-1185">Reference proteome</keyword>
<accession>A0AA94HNY6</accession>
<feature type="region of interest" description="Disordered" evidence="1">
    <location>
        <begin position="148"/>
        <end position="167"/>
    </location>
</feature>
<protein>
    <submittedName>
        <fullName evidence="2">Uncharacterized protein</fullName>
    </submittedName>
</protein>
<proteinExistence type="predicted"/>
<dbReference type="Proteomes" id="UP000198506">
    <property type="component" value="Unassembled WGS sequence"/>
</dbReference>
<dbReference type="EMBL" id="FOZN01000003">
    <property type="protein sequence ID" value="SFS15679.1"/>
    <property type="molecule type" value="Genomic_DNA"/>
</dbReference>
<evidence type="ECO:0000313" key="3">
    <source>
        <dbReference type="Proteomes" id="UP000198506"/>
    </source>
</evidence>